<dbReference type="EMBL" id="PVWG01000039">
    <property type="protein sequence ID" value="PSB16636.1"/>
    <property type="molecule type" value="Genomic_DNA"/>
</dbReference>
<proteinExistence type="predicted"/>
<dbReference type="Proteomes" id="UP000238634">
    <property type="component" value="Unassembled WGS sequence"/>
</dbReference>
<comment type="caution">
    <text evidence="1">The sequence shown here is derived from an EMBL/GenBank/DDBJ whole genome shotgun (WGS) entry which is preliminary data.</text>
</comment>
<gene>
    <name evidence="1" type="ORF">C7B65_21160</name>
</gene>
<reference evidence="1 2" key="2">
    <citation type="submission" date="2018-03" db="EMBL/GenBank/DDBJ databases">
        <title>The ancient ancestry and fast evolution of plastids.</title>
        <authorList>
            <person name="Moore K.R."/>
            <person name="Magnabosco C."/>
            <person name="Momper L."/>
            <person name="Gold D.A."/>
            <person name="Bosak T."/>
            <person name="Fournier G.P."/>
        </authorList>
    </citation>
    <scope>NUCLEOTIDE SEQUENCE [LARGE SCALE GENOMIC DNA]</scope>
    <source>
        <strain evidence="1 2">ULC007</strain>
    </source>
</reference>
<dbReference type="OrthoDB" id="9981474at2"/>
<protein>
    <submittedName>
        <fullName evidence="1">Uncharacterized protein</fullName>
    </submittedName>
</protein>
<dbReference type="AlphaFoldDB" id="A0A2T1D865"/>
<sequence>MGVQLFPALQDYDKYHFWEPSLRQVDWKSVPHHLEELDTLAAKLGIESLYRFINTTRDDTPFDDETMDGFESDGELIDEAWYYQGQMLWSVELKWFDPGQGLITVRHLISYLHSVQGELEINQL</sequence>
<organism evidence="1 2">
    <name type="scientific">Phormidesmis priestleyi ULC007</name>
    <dbReference type="NCBI Taxonomy" id="1920490"/>
    <lineage>
        <taxon>Bacteria</taxon>
        <taxon>Bacillati</taxon>
        <taxon>Cyanobacteriota</taxon>
        <taxon>Cyanophyceae</taxon>
        <taxon>Leptolyngbyales</taxon>
        <taxon>Leptolyngbyaceae</taxon>
        <taxon>Phormidesmis</taxon>
    </lineage>
</organism>
<dbReference type="STRING" id="1920490.GCA_001895925_02398"/>
<dbReference type="RefSeq" id="WP_073074604.1">
    <property type="nucleotide sequence ID" value="NZ_MPPI01000041.1"/>
</dbReference>
<name>A0A2T1D865_9CYAN</name>
<evidence type="ECO:0000313" key="1">
    <source>
        <dbReference type="EMBL" id="PSB16636.1"/>
    </source>
</evidence>
<accession>A0A2T1D865</accession>
<evidence type="ECO:0000313" key="2">
    <source>
        <dbReference type="Proteomes" id="UP000238634"/>
    </source>
</evidence>
<reference evidence="1 2" key="1">
    <citation type="submission" date="2018-02" db="EMBL/GenBank/DDBJ databases">
        <authorList>
            <person name="Cohen D.B."/>
            <person name="Kent A.D."/>
        </authorList>
    </citation>
    <scope>NUCLEOTIDE SEQUENCE [LARGE SCALE GENOMIC DNA]</scope>
    <source>
        <strain evidence="1 2">ULC007</strain>
    </source>
</reference>
<keyword evidence="2" id="KW-1185">Reference proteome</keyword>